<dbReference type="AlphaFoldDB" id="A0A366DQP5"/>
<dbReference type="GO" id="GO:0003824">
    <property type="term" value="F:catalytic activity"/>
    <property type="evidence" value="ECO:0007669"/>
    <property type="project" value="UniProtKB-ARBA"/>
</dbReference>
<gene>
    <name evidence="2" type="ORF">DFR74_104308</name>
</gene>
<dbReference type="Pfam" id="PF12697">
    <property type="entry name" value="Abhydrolase_6"/>
    <property type="match status" value="1"/>
</dbReference>
<name>A0A366DQP5_9NOCA</name>
<keyword evidence="3" id="KW-1185">Reference proteome</keyword>
<dbReference type="InterPro" id="IPR000073">
    <property type="entry name" value="AB_hydrolase_1"/>
</dbReference>
<dbReference type="STRING" id="1210090.GCA_001613185_00632"/>
<sequence length="260" mass="27184">MTEFVSSADGTRIAFDRVGSGPPLVLVSGIFCARPTTAGLAEALAGRYTVINYDRRGRGESGNTAPYEVRREVEDLAALIEAAGGSAAVYGHSSGAGLVVRALAAGLPITRAVLHEPPYSENDERGRAEARALAEQVRAALADDRRGDAVKLFLAEAGMPPEMVEGAAHDPGMLAVAPTMLHDHLVMDDFDSGGALPDDLVRTITTPTLVLLGGASPEFFASAARRLAALLPDARLRVLDGQDHGAPAEHVAPAVREFLS</sequence>
<evidence type="ECO:0000313" key="3">
    <source>
        <dbReference type="Proteomes" id="UP000252586"/>
    </source>
</evidence>
<dbReference type="InterPro" id="IPR050471">
    <property type="entry name" value="AB_hydrolase"/>
</dbReference>
<dbReference type="PANTHER" id="PTHR43433">
    <property type="entry name" value="HYDROLASE, ALPHA/BETA FOLD FAMILY PROTEIN"/>
    <property type="match status" value="1"/>
</dbReference>
<dbReference type="InterPro" id="IPR029058">
    <property type="entry name" value="AB_hydrolase_fold"/>
</dbReference>
<proteinExistence type="predicted"/>
<evidence type="ECO:0000259" key="1">
    <source>
        <dbReference type="Pfam" id="PF12697"/>
    </source>
</evidence>
<comment type="caution">
    <text evidence="2">The sequence shown here is derived from an EMBL/GenBank/DDBJ whole genome shotgun (WGS) entry which is preliminary data.</text>
</comment>
<dbReference type="Proteomes" id="UP000252586">
    <property type="component" value="Unassembled WGS sequence"/>
</dbReference>
<dbReference type="EMBL" id="QNRE01000004">
    <property type="protein sequence ID" value="RBO91604.1"/>
    <property type="molecule type" value="Genomic_DNA"/>
</dbReference>
<dbReference type="Gene3D" id="3.40.50.1820">
    <property type="entry name" value="alpha/beta hydrolase"/>
    <property type="match status" value="1"/>
</dbReference>
<dbReference type="RefSeq" id="WP_198161661.1">
    <property type="nucleotide sequence ID" value="NZ_CP107943.1"/>
</dbReference>
<dbReference type="PANTHER" id="PTHR43433:SF5">
    <property type="entry name" value="AB HYDROLASE-1 DOMAIN-CONTAINING PROTEIN"/>
    <property type="match status" value="1"/>
</dbReference>
<organism evidence="2 3">
    <name type="scientific">Nocardia puris</name>
    <dbReference type="NCBI Taxonomy" id="208602"/>
    <lineage>
        <taxon>Bacteria</taxon>
        <taxon>Bacillati</taxon>
        <taxon>Actinomycetota</taxon>
        <taxon>Actinomycetes</taxon>
        <taxon>Mycobacteriales</taxon>
        <taxon>Nocardiaceae</taxon>
        <taxon>Nocardia</taxon>
    </lineage>
</organism>
<reference evidence="2 3" key="1">
    <citation type="submission" date="2018-06" db="EMBL/GenBank/DDBJ databases">
        <title>Genomic Encyclopedia of Type Strains, Phase IV (KMG-IV): sequencing the most valuable type-strain genomes for metagenomic binning, comparative biology and taxonomic classification.</title>
        <authorList>
            <person name="Goeker M."/>
        </authorList>
    </citation>
    <scope>NUCLEOTIDE SEQUENCE [LARGE SCALE GENOMIC DNA]</scope>
    <source>
        <strain evidence="2 3">DSM 44599</strain>
    </source>
</reference>
<feature type="domain" description="AB hydrolase-1" evidence="1">
    <location>
        <begin position="24"/>
        <end position="250"/>
    </location>
</feature>
<accession>A0A366DQP5</accession>
<protein>
    <submittedName>
        <fullName evidence="2">Pimeloyl-ACP methyl ester carboxylesterase</fullName>
    </submittedName>
</protein>
<evidence type="ECO:0000313" key="2">
    <source>
        <dbReference type="EMBL" id="RBO91604.1"/>
    </source>
</evidence>
<dbReference type="SUPFAM" id="SSF53474">
    <property type="entry name" value="alpha/beta-Hydrolases"/>
    <property type="match status" value="1"/>
</dbReference>